<feature type="non-terminal residue" evidence="2">
    <location>
        <position position="1"/>
    </location>
</feature>
<dbReference type="InterPro" id="IPR002913">
    <property type="entry name" value="START_lipid-bd_dom"/>
</dbReference>
<organism evidence="2 3">
    <name type="scientific">Tribonema minus</name>
    <dbReference type="NCBI Taxonomy" id="303371"/>
    <lineage>
        <taxon>Eukaryota</taxon>
        <taxon>Sar</taxon>
        <taxon>Stramenopiles</taxon>
        <taxon>Ochrophyta</taxon>
        <taxon>PX clade</taxon>
        <taxon>Xanthophyceae</taxon>
        <taxon>Tribonematales</taxon>
        <taxon>Tribonemataceae</taxon>
        <taxon>Tribonema</taxon>
    </lineage>
</organism>
<sequence>RYFDELEAARRMAEAIMPDPGWVEVHQKDGVTVWKKWLPKGVYGSQYPCVKATAVVEVNAEAFVDLILDSSRVLEYNRYSRGRDDVARLGPHTKIVWNRTQPPLTGKVHDFCTLMHVDRRDGGGATVTTRATDHERAPRLRGAVRSEIVLGVTVVEPLAPGRATVTT</sequence>
<dbReference type="SUPFAM" id="SSF55961">
    <property type="entry name" value="Bet v1-like"/>
    <property type="match status" value="1"/>
</dbReference>
<dbReference type="InterPro" id="IPR023393">
    <property type="entry name" value="START-like_dom_sf"/>
</dbReference>
<dbReference type="OrthoDB" id="200405at2759"/>
<name>A0A835Z8H4_9STRA</name>
<evidence type="ECO:0000313" key="3">
    <source>
        <dbReference type="Proteomes" id="UP000664859"/>
    </source>
</evidence>
<keyword evidence="3" id="KW-1185">Reference proteome</keyword>
<proteinExistence type="predicted"/>
<comment type="caution">
    <text evidence="2">The sequence shown here is derived from an EMBL/GenBank/DDBJ whole genome shotgun (WGS) entry which is preliminary data.</text>
</comment>
<accession>A0A835Z8H4</accession>
<evidence type="ECO:0000259" key="1">
    <source>
        <dbReference type="PROSITE" id="PS50848"/>
    </source>
</evidence>
<protein>
    <recommendedName>
        <fullName evidence="1">START domain-containing protein</fullName>
    </recommendedName>
</protein>
<dbReference type="PROSITE" id="PS50848">
    <property type="entry name" value="START"/>
    <property type="match status" value="1"/>
</dbReference>
<dbReference type="CDD" id="cd00177">
    <property type="entry name" value="START"/>
    <property type="match status" value="1"/>
</dbReference>
<dbReference type="EMBL" id="JAFCMP010000088">
    <property type="protein sequence ID" value="KAG5187597.1"/>
    <property type="molecule type" value="Genomic_DNA"/>
</dbReference>
<dbReference type="GO" id="GO:0008289">
    <property type="term" value="F:lipid binding"/>
    <property type="evidence" value="ECO:0007669"/>
    <property type="project" value="InterPro"/>
</dbReference>
<dbReference type="Pfam" id="PF01852">
    <property type="entry name" value="START"/>
    <property type="match status" value="1"/>
</dbReference>
<gene>
    <name evidence="2" type="ORF">JKP88DRAFT_149175</name>
</gene>
<dbReference type="Proteomes" id="UP000664859">
    <property type="component" value="Unassembled WGS sequence"/>
</dbReference>
<feature type="non-terminal residue" evidence="2">
    <location>
        <position position="167"/>
    </location>
</feature>
<feature type="domain" description="START" evidence="1">
    <location>
        <begin position="19"/>
        <end position="167"/>
    </location>
</feature>
<dbReference type="Gene3D" id="3.30.530.20">
    <property type="match status" value="1"/>
</dbReference>
<evidence type="ECO:0000313" key="2">
    <source>
        <dbReference type="EMBL" id="KAG5187597.1"/>
    </source>
</evidence>
<dbReference type="AlphaFoldDB" id="A0A835Z8H4"/>
<reference evidence="2" key="1">
    <citation type="submission" date="2021-02" db="EMBL/GenBank/DDBJ databases">
        <title>First Annotated Genome of the Yellow-green Alga Tribonema minus.</title>
        <authorList>
            <person name="Mahan K.M."/>
        </authorList>
    </citation>
    <scope>NUCLEOTIDE SEQUENCE</scope>
    <source>
        <strain evidence="2">UTEX B ZZ1240</strain>
    </source>
</reference>